<keyword evidence="4" id="KW-0520">NAD</keyword>
<evidence type="ECO:0000256" key="3">
    <source>
        <dbReference type="ARBA" id="ARBA00023002"/>
    </source>
</evidence>
<protein>
    <submittedName>
        <fullName evidence="8">4-phosphoerythronate dehydrogenase</fullName>
        <ecNumber evidence="8">1.1.1.290</ecNumber>
    </submittedName>
</protein>
<dbReference type="OrthoDB" id="9805416at2"/>
<dbReference type="PANTHER" id="PTHR42789">
    <property type="entry name" value="D-ISOMER SPECIFIC 2-HYDROXYACID DEHYDROGENASE FAMILY PROTEIN (AFU_ORTHOLOGUE AFUA_6G10090)"/>
    <property type="match status" value="1"/>
</dbReference>
<evidence type="ECO:0000259" key="6">
    <source>
        <dbReference type="Pfam" id="PF00389"/>
    </source>
</evidence>
<dbReference type="InterPro" id="IPR036291">
    <property type="entry name" value="NAD(P)-bd_dom_sf"/>
</dbReference>
<evidence type="ECO:0000256" key="5">
    <source>
        <dbReference type="RuleBase" id="RU003719"/>
    </source>
</evidence>
<dbReference type="InterPro" id="IPR006140">
    <property type="entry name" value="D-isomer_DH_NAD-bd"/>
</dbReference>
<feature type="domain" description="D-isomer specific 2-hydroxyacid dehydrogenase catalytic" evidence="6">
    <location>
        <begin position="29"/>
        <end position="325"/>
    </location>
</feature>
<evidence type="ECO:0000313" key="9">
    <source>
        <dbReference type="Proteomes" id="UP000004528"/>
    </source>
</evidence>
<dbReference type="Pfam" id="PF02826">
    <property type="entry name" value="2-Hacid_dh_C"/>
    <property type="match status" value="1"/>
</dbReference>
<keyword evidence="2" id="KW-0028">Amino-acid biosynthesis</keyword>
<dbReference type="InterPro" id="IPR050857">
    <property type="entry name" value="D-2-hydroxyacid_DH"/>
</dbReference>
<dbReference type="GO" id="GO:0051287">
    <property type="term" value="F:NAD binding"/>
    <property type="evidence" value="ECO:0007669"/>
    <property type="project" value="InterPro"/>
</dbReference>
<dbReference type="SUPFAM" id="SSF51735">
    <property type="entry name" value="NAD(P)-binding Rossmann-fold domains"/>
    <property type="match status" value="1"/>
</dbReference>
<gene>
    <name evidence="8" type="primary">pdxB</name>
    <name evidence="8" type="ORF">HMPREF0877_1052</name>
</gene>
<proteinExistence type="inferred from homology"/>
<evidence type="ECO:0000256" key="4">
    <source>
        <dbReference type="ARBA" id="ARBA00023027"/>
    </source>
</evidence>
<dbReference type="Proteomes" id="UP000004528">
    <property type="component" value="Unassembled WGS sequence"/>
</dbReference>
<dbReference type="HOGENOM" id="CLU_019796_1_3_9"/>
<accession>C5RAQ7</accession>
<comment type="caution">
    <text evidence="8">The sequence shown here is derived from an EMBL/GenBank/DDBJ whole genome shotgun (WGS) entry which is preliminary data.</text>
</comment>
<feature type="domain" description="D-isomer specific 2-hydroxyacid dehydrogenase NAD-binding" evidence="7">
    <location>
        <begin position="122"/>
        <end position="293"/>
    </location>
</feature>
<dbReference type="eggNOG" id="COG1052">
    <property type="taxonomic scope" value="Bacteria"/>
</dbReference>
<dbReference type="EMBL" id="ACKU01000014">
    <property type="protein sequence ID" value="EER74576.1"/>
    <property type="molecule type" value="Genomic_DNA"/>
</dbReference>
<comment type="similarity">
    <text evidence="1 5">Belongs to the D-isomer specific 2-hydroxyacid dehydrogenase family.</text>
</comment>
<dbReference type="GO" id="GO:0008652">
    <property type="term" value="P:amino acid biosynthetic process"/>
    <property type="evidence" value="ECO:0007669"/>
    <property type="project" value="UniProtKB-KW"/>
</dbReference>
<dbReference type="InterPro" id="IPR006139">
    <property type="entry name" value="D-isomer_2_OHA_DH_cat_dom"/>
</dbReference>
<dbReference type="AlphaFoldDB" id="C5RAQ7"/>
<dbReference type="EC" id="1.1.1.290" evidence="8"/>
<evidence type="ECO:0000313" key="8">
    <source>
        <dbReference type="EMBL" id="EER74576.1"/>
    </source>
</evidence>
<keyword evidence="9" id="KW-1185">Reference proteome</keyword>
<dbReference type="FunFam" id="3.40.50.720:FF:000203">
    <property type="entry name" value="D-3-phosphoglycerate dehydrogenase (SerA)"/>
    <property type="match status" value="1"/>
</dbReference>
<evidence type="ECO:0000259" key="7">
    <source>
        <dbReference type="Pfam" id="PF02826"/>
    </source>
</evidence>
<keyword evidence="3 5" id="KW-0560">Oxidoreductase</keyword>
<dbReference type="CDD" id="cd12172">
    <property type="entry name" value="PGDH_like_2"/>
    <property type="match status" value="1"/>
</dbReference>
<dbReference type="SUPFAM" id="SSF52283">
    <property type="entry name" value="Formate/glycerate dehydrogenase catalytic domain-like"/>
    <property type="match status" value="1"/>
</dbReference>
<evidence type="ECO:0000256" key="2">
    <source>
        <dbReference type="ARBA" id="ARBA00022605"/>
    </source>
</evidence>
<dbReference type="PROSITE" id="PS00065">
    <property type="entry name" value="D_2_HYDROXYACID_DH_1"/>
    <property type="match status" value="1"/>
</dbReference>
<evidence type="ECO:0000256" key="1">
    <source>
        <dbReference type="ARBA" id="ARBA00005854"/>
    </source>
</evidence>
<sequence length="329" mass="36560">MLTHSLISYHKGAMIMADKVIIPKISDELTDHYLSKKGYEVITIDNPGQKDILNLAPDAAAVMMVSKKISNDIYRQMPNLKILARRGVGYDNIDVDFAAKQGVWVTNTPGANAHSVAEMALMNMLQLRRQFRLVDKLTRDDQWAGAYQLLGQDLTAATIGIVGYGHVGQELARLLTALGVKVIIYDRKQKSSPYGKFVSWQKMFETADIISLHLAAVPETRHIVGDREFQWMKPESAMINLARGQIIDEQSLIWALQNKQIAGAALDVFQQEPIDKTNPLLKMDNVIVTPHIGANTQQANQKMAMIAAKMIDTVLRGAAPKYAVNNPII</sequence>
<organism evidence="8 9">
    <name type="scientific">Weissella paramesenteroides ATCC 33313</name>
    <dbReference type="NCBI Taxonomy" id="585506"/>
    <lineage>
        <taxon>Bacteria</taxon>
        <taxon>Bacillati</taxon>
        <taxon>Bacillota</taxon>
        <taxon>Bacilli</taxon>
        <taxon>Lactobacillales</taxon>
        <taxon>Lactobacillaceae</taxon>
        <taxon>Weissella</taxon>
    </lineage>
</organism>
<dbReference type="PANTHER" id="PTHR42789:SF1">
    <property type="entry name" value="D-ISOMER SPECIFIC 2-HYDROXYACID DEHYDROGENASE FAMILY PROTEIN (AFU_ORTHOLOGUE AFUA_6G10090)"/>
    <property type="match status" value="1"/>
</dbReference>
<dbReference type="GO" id="GO:0033711">
    <property type="term" value="F:4-phosphoerythronate dehydrogenase activity"/>
    <property type="evidence" value="ECO:0007669"/>
    <property type="project" value="UniProtKB-EC"/>
</dbReference>
<dbReference type="Gene3D" id="3.40.50.720">
    <property type="entry name" value="NAD(P)-binding Rossmann-like Domain"/>
    <property type="match status" value="2"/>
</dbReference>
<dbReference type="Pfam" id="PF00389">
    <property type="entry name" value="2-Hacid_dh"/>
    <property type="match status" value="1"/>
</dbReference>
<name>C5RAQ7_WEIPA</name>
<dbReference type="InterPro" id="IPR029752">
    <property type="entry name" value="D-isomer_DH_CS1"/>
</dbReference>
<reference evidence="8 9" key="1">
    <citation type="submission" date="2009-04" db="EMBL/GenBank/DDBJ databases">
        <authorList>
            <person name="Qin X."/>
            <person name="Bachman B."/>
            <person name="Battles P."/>
            <person name="Bell A."/>
            <person name="Bess C."/>
            <person name="Bickham C."/>
            <person name="Chaboub L."/>
            <person name="Chen D."/>
            <person name="Coyle M."/>
            <person name="Deiros D.R."/>
            <person name="Dinh H."/>
            <person name="Forbes L."/>
            <person name="Fowler G."/>
            <person name="Francisco L."/>
            <person name="Fu Q."/>
            <person name="Gubbala S."/>
            <person name="Hale W."/>
            <person name="Han Y."/>
            <person name="Hemphill L."/>
            <person name="Highlander S.K."/>
            <person name="Hirani K."/>
            <person name="Hogues M."/>
            <person name="Jackson L."/>
            <person name="Jakkamsetti A."/>
            <person name="Javaid M."/>
            <person name="Jiang H."/>
            <person name="Korchina V."/>
            <person name="Kovar C."/>
            <person name="Lara F."/>
            <person name="Lee S."/>
            <person name="Mata R."/>
            <person name="Mathew T."/>
            <person name="Moen C."/>
            <person name="Morales K."/>
            <person name="Munidasa M."/>
            <person name="Nazareth L."/>
            <person name="Ngo R."/>
            <person name="Nguyen L."/>
            <person name="Okwuonu G."/>
            <person name="Ongeri F."/>
            <person name="Patil S."/>
            <person name="Petrosino J."/>
            <person name="Pham C."/>
            <person name="Pham P."/>
            <person name="Pu L.-L."/>
            <person name="Puazo M."/>
            <person name="Raj R."/>
            <person name="Reid J."/>
            <person name="Rouhana J."/>
            <person name="Saada N."/>
            <person name="Shang Y."/>
            <person name="Simmons D."/>
            <person name="Thornton R."/>
            <person name="Warren J."/>
            <person name="Weissenberger G."/>
            <person name="Zhang J."/>
            <person name="Zhang L."/>
            <person name="Zhou C."/>
            <person name="Zhu D."/>
            <person name="Muzny D."/>
            <person name="Worley K."/>
            <person name="Gibbs R."/>
        </authorList>
    </citation>
    <scope>NUCLEOTIDE SEQUENCE [LARGE SCALE GENOMIC DNA]</scope>
    <source>
        <strain evidence="8 9">ATCC 33313</strain>
    </source>
</reference>
<dbReference type="STRING" id="585506.HMPREF0877_1052"/>